<dbReference type="RefSeq" id="WP_095372212.1">
    <property type="nucleotide sequence ID" value="NZ_CP022983.1"/>
</dbReference>
<evidence type="ECO:0008006" key="3">
    <source>
        <dbReference type="Google" id="ProtNLM"/>
    </source>
</evidence>
<organism evidence="1 2">
    <name type="scientific">Cytobacillus kochii</name>
    <dbReference type="NCBI Taxonomy" id="859143"/>
    <lineage>
        <taxon>Bacteria</taxon>
        <taxon>Bacillati</taxon>
        <taxon>Bacillota</taxon>
        <taxon>Bacilli</taxon>
        <taxon>Bacillales</taxon>
        <taxon>Bacillaceae</taxon>
        <taxon>Cytobacillus</taxon>
    </lineage>
</organism>
<dbReference type="AlphaFoldDB" id="A0A248TKH5"/>
<protein>
    <recommendedName>
        <fullName evidence="3">YtzH-like protein</fullName>
    </recommendedName>
</protein>
<proteinExistence type="predicted"/>
<gene>
    <name evidence="1" type="ORF">CKF48_15930</name>
</gene>
<dbReference type="KEGG" id="bko:CKF48_15930"/>
<reference evidence="1 2" key="1">
    <citation type="submission" date="2017-08" db="EMBL/GenBank/DDBJ databases">
        <title>Complete Genome Sequence of Bacillus kochii Oregon-R-modENCODE STRAIN BDGP4, isolated from Drosophila melanogaster gut.</title>
        <authorList>
            <person name="Wan K.H."/>
            <person name="Yu C."/>
            <person name="Park S."/>
            <person name="Hammonds A.S."/>
            <person name="Booth B.W."/>
            <person name="Celniker S.E."/>
        </authorList>
    </citation>
    <scope>NUCLEOTIDE SEQUENCE [LARGE SCALE GENOMIC DNA]</scope>
    <source>
        <strain evidence="1 2">BDGP4</strain>
    </source>
</reference>
<dbReference type="OrthoDB" id="2968867at2"/>
<evidence type="ECO:0000313" key="2">
    <source>
        <dbReference type="Proteomes" id="UP000215137"/>
    </source>
</evidence>
<dbReference type="InterPro" id="IPR025547">
    <property type="entry name" value="YtzH"/>
</dbReference>
<evidence type="ECO:0000313" key="1">
    <source>
        <dbReference type="EMBL" id="ASV68642.1"/>
    </source>
</evidence>
<accession>A0A248TKH5</accession>
<dbReference type="EMBL" id="CP022983">
    <property type="protein sequence ID" value="ASV68642.1"/>
    <property type="molecule type" value="Genomic_DNA"/>
</dbReference>
<dbReference type="Pfam" id="PF14165">
    <property type="entry name" value="YtzH"/>
    <property type="match status" value="1"/>
</dbReference>
<sequence>MPISQKDQLTLLQDLLRNHHTDTCGSKSECEQIARLVQSLQNQETIHQDLLPLLNDVDQYSKNGIESSDLNEHISSSKDVLAQWVDTMNQLI</sequence>
<name>A0A248TKH5_9BACI</name>
<dbReference type="Proteomes" id="UP000215137">
    <property type="component" value="Chromosome"/>
</dbReference>
<keyword evidence="2" id="KW-1185">Reference proteome</keyword>